<sequence length="284" mass="30389">MGSNSPSFSLPPQRATFKGLLFDMDGTIIDSTAAVEKHWHAIGSELGVDPKVILQTSHGRRSIDVLKLLSPEKANWESSPKEECRNTMGYFRIQPPFQYSHFSRDLGAELSCVGGQANVLYTDVKHMEGLLPKLHGDDAVEIPGARALLDALGKANAPWAIVTSGTTPLVTGWLGVLKLPLPEHLVVAEDVANGKPDPACYVMGREKLGLGAADEVLVLEDSPAGIKAGKAAGCKVLGVVTSHTVEQVVDAGPDWIVKDLSSVKLVGRSDRGVELEILDAWDLK</sequence>
<gene>
    <name evidence="1" type="primary">DOG1</name>
    <name evidence="1" type="ORF">LOCC1_G004847</name>
</gene>
<dbReference type="Gene3D" id="3.40.50.1000">
    <property type="entry name" value="HAD superfamily/HAD-like"/>
    <property type="match status" value="1"/>
</dbReference>
<dbReference type="NCBIfam" id="TIGR01509">
    <property type="entry name" value="HAD-SF-IA-v3"/>
    <property type="match status" value="1"/>
</dbReference>
<dbReference type="OrthoDB" id="40579at2759"/>
<dbReference type="EMBL" id="QGMI01000163">
    <property type="protein sequence ID" value="TVY46207.1"/>
    <property type="molecule type" value="Genomic_DNA"/>
</dbReference>
<evidence type="ECO:0000313" key="2">
    <source>
        <dbReference type="Proteomes" id="UP000443090"/>
    </source>
</evidence>
<organism evidence="1 2">
    <name type="scientific">Lachnellula occidentalis</name>
    <dbReference type="NCBI Taxonomy" id="215460"/>
    <lineage>
        <taxon>Eukaryota</taxon>
        <taxon>Fungi</taxon>
        <taxon>Dikarya</taxon>
        <taxon>Ascomycota</taxon>
        <taxon>Pezizomycotina</taxon>
        <taxon>Leotiomycetes</taxon>
        <taxon>Helotiales</taxon>
        <taxon>Lachnaceae</taxon>
        <taxon>Lachnellula</taxon>
    </lineage>
</organism>
<dbReference type="SFLD" id="SFLDG01135">
    <property type="entry name" value="C1.5.6:_HAD__Beta-PGM__Phospha"/>
    <property type="match status" value="1"/>
</dbReference>
<comment type="caution">
    <text evidence="1">The sequence shown here is derived from an EMBL/GenBank/DDBJ whole genome shotgun (WGS) entry which is preliminary data.</text>
</comment>
<dbReference type="Gene3D" id="1.10.150.240">
    <property type="entry name" value="Putative phosphatase, domain 2"/>
    <property type="match status" value="1"/>
</dbReference>
<name>A0A8H8UFR9_9HELO</name>
<dbReference type="SFLD" id="SFLDS00003">
    <property type="entry name" value="Haloacid_Dehalogenase"/>
    <property type="match status" value="1"/>
</dbReference>
<dbReference type="InterPro" id="IPR051806">
    <property type="entry name" value="HAD-like_SPP"/>
</dbReference>
<dbReference type="InterPro" id="IPR023198">
    <property type="entry name" value="PGP-like_dom2"/>
</dbReference>
<dbReference type="GO" id="GO:0050308">
    <property type="term" value="F:sugar-phosphatase activity"/>
    <property type="evidence" value="ECO:0007669"/>
    <property type="project" value="TreeGrafter"/>
</dbReference>
<dbReference type="SFLD" id="SFLDG01129">
    <property type="entry name" value="C1.5:_HAD__Beta-PGM__Phosphata"/>
    <property type="match status" value="1"/>
</dbReference>
<dbReference type="InterPro" id="IPR023214">
    <property type="entry name" value="HAD_sf"/>
</dbReference>
<keyword evidence="2" id="KW-1185">Reference proteome</keyword>
<dbReference type="Pfam" id="PF00702">
    <property type="entry name" value="Hydrolase"/>
    <property type="match status" value="1"/>
</dbReference>
<dbReference type="InterPro" id="IPR036412">
    <property type="entry name" value="HAD-like_sf"/>
</dbReference>
<dbReference type="InterPro" id="IPR006439">
    <property type="entry name" value="HAD-SF_hydro_IA"/>
</dbReference>
<proteinExistence type="predicted"/>
<accession>A0A8H8UFR9</accession>
<reference evidence="1 2" key="1">
    <citation type="submission" date="2018-05" db="EMBL/GenBank/DDBJ databases">
        <title>Genome sequencing and assembly of the regulated plant pathogen Lachnellula willkommii and related sister species for the development of diagnostic species identification markers.</title>
        <authorList>
            <person name="Giroux E."/>
            <person name="Bilodeau G."/>
        </authorList>
    </citation>
    <scope>NUCLEOTIDE SEQUENCE [LARGE SCALE GENOMIC DNA]</scope>
    <source>
        <strain evidence="1 2">CBS 160.35</strain>
    </source>
</reference>
<dbReference type="Proteomes" id="UP000443090">
    <property type="component" value="Unassembled WGS sequence"/>
</dbReference>
<evidence type="ECO:0000313" key="1">
    <source>
        <dbReference type="EMBL" id="TVY46207.1"/>
    </source>
</evidence>
<dbReference type="PANTHER" id="PTHR43481:SF4">
    <property type="entry name" value="GLYCEROL-1-PHOSPHATE PHOSPHOHYDROLASE 1-RELATED"/>
    <property type="match status" value="1"/>
</dbReference>
<dbReference type="PANTHER" id="PTHR43481">
    <property type="entry name" value="FRUCTOSE-1-PHOSPHATE PHOSPHATASE"/>
    <property type="match status" value="1"/>
</dbReference>
<protein>
    <submittedName>
        <fullName evidence="1">2-deoxyglucose-6-phosphate phosphatase</fullName>
    </submittedName>
</protein>
<dbReference type="CDD" id="cd07527">
    <property type="entry name" value="HAD_ScGPP-like"/>
    <property type="match status" value="1"/>
</dbReference>
<dbReference type="SUPFAM" id="SSF56784">
    <property type="entry name" value="HAD-like"/>
    <property type="match status" value="1"/>
</dbReference>
<dbReference type="AlphaFoldDB" id="A0A8H8UFR9"/>